<protein>
    <submittedName>
        <fullName evidence="1">Uncharacterized protein</fullName>
    </submittedName>
</protein>
<reference evidence="1" key="1">
    <citation type="submission" date="2022-11" db="EMBL/GenBank/DDBJ databases">
        <title>Genome Sequence of Nemania bipapillata.</title>
        <authorList>
            <person name="Buettner E."/>
        </authorList>
    </citation>
    <scope>NUCLEOTIDE SEQUENCE</scope>
    <source>
        <strain evidence="1">CP14</strain>
    </source>
</reference>
<proteinExistence type="predicted"/>
<organism evidence="1 2">
    <name type="scientific">Nemania bipapillata</name>
    <dbReference type="NCBI Taxonomy" id="110536"/>
    <lineage>
        <taxon>Eukaryota</taxon>
        <taxon>Fungi</taxon>
        <taxon>Dikarya</taxon>
        <taxon>Ascomycota</taxon>
        <taxon>Pezizomycotina</taxon>
        <taxon>Sordariomycetes</taxon>
        <taxon>Xylariomycetidae</taxon>
        <taxon>Xylariales</taxon>
        <taxon>Xylariaceae</taxon>
        <taxon>Nemania</taxon>
    </lineage>
</organism>
<name>A0ACC2IYS0_9PEZI</name>
<comment type="caution">
    <text evidence="1">The sequence shown here is derived from an EMBL/GenBank/DDBJ whole genome shotgun (WGS) entry which is preliminary data.</text>
</comment>
<dbReference type="EMBL" id="JAPESX010000646">
    <property type="protein sequence ID" value="KAJ8120325.1"/>
    <property type="molecule type" value="Genomic_DNA"/>
</dbReference>
<gene>
    <name evidence="1" type="ORF">ONZ43_g2939</name>
</gene>
<dbReference type="Proteomes" id="UP001153334">
    <property type="component" value="Unassembled WGS sequence"/>
</dbReference>
<evidence type="ECO:0000313" key="2">
    <source>
        <dbReference type="Proteomes" id="UP001153334"/>
    </source>
</evidence>
<keyword evidence="2" id="KW-1185">Reference proteome</keyword>
<sequence>MASTLTSTGKEADRTIKTAACLIIGDEILGGKILDQLKKIETIEDEEDEVIDAVKRLSSRYDFVITSGGIGPTHDDITYSAIAKAFGLPLKHHEETYRRMKAISKPKQGFSWDVESEARTAKLRMANLPFDESRELAEQALFPCDDLWVPVSVVNGNIYILPGVPDLFVKLAKGLWPIITGQPVGAEVKGLHRIVITTPFSESEVAKYLTDLAEEVRAKGVRVGSYSEYQKDNSVTLTGYDIDYMEGVVPNVIAKLNGKRVVADEDRNGEPKQP</sequence>
<accession>A0ACC2IYS0</accession>
<evidence type="ECO:0000313" key="1">
    <source>
        <dbReference type="EMBL" id="KAJ8120325.1"/>
    </source>
</evidence>